<sequence>MKRLLIDARPGKDGDTPFDASRRRSHFAMVAAVLGSTFDSAEHAFVHRVFSCIDNRVQMVSVLAAAGNEPLQIIAGAFGLVNGGSHGSHVLLACHLVAARKQWKVCVPSRRFPRAGAEEATVVDAYPEGRANVNEKSDATENGGSRKQGLESLAPVPVDLMNYHLGAVSFLRI</sequence>
<proteinExistence type="predicted"/>
<organism evidence="1 2">
    <name type="scientific">Hyalomma asiaticum</name>
    <name type="common">Tick</name>
    <dbReference type="NCBI Taxonomy" id="266040"/>
    <lineage>
        <taxon>Eukaryota</taxon>
        <taxon>Metazoa</taxon>
        <taxon>Ecdysozoa</taxon>
        <taxon>Arthropoda</taxon>
        <taxon>Chelicerata</taxon>
        <taxon>Arachnida</taxon>
        <taxon>Acari</taxon>
        <taxon>Parasitiformes</taxon>
        <taxon>Ixodida</taxon>
        <taxon>Ixodoidea</taxon>
        <taxon>Ixodidae</taxon>
        <taxon>Hyalomminae</taxon>
        <taxon>Hyalomma</taxon>
    </lineage>
</organism>
<gene>
    <name evidence="1" type="ORF">HPB50_020143</name>
</gene>
<accession>A0ACB7S448</accession>
<evidence type="ECO:0000313" key="2">
    <source>
        <dbReference type="Proteomes" id="UP000821845"/>
    </source>
</evidence>
<keyword evidence="2" id="KW-1185">Reference proteome</keyword>
<dbReference type="Proteomes" id="UP000821845">
    <property type="component" value="Chromosome 6"/>
</dbReference>
<protein>
    <submittedName>
        <fullName evidence="1">Uncharacterized protein</fullName>
    </submittedName>
</protein>
<evidence type="ECO:0000313" key="1">
    <source>
        <dbReference type="EMBL" id="KAH6928841.1"/>
    </source>
</evidence>
<name>A0ACB7S448_HYAAI</name>
<comment type="caution">
    <text evidence="1">The sequence shown here is derived from an EMBL/GenBank/DDBJ whole genome shotgun (WGS) entry which is preliminary data.</text>
</comment>
<dbReference type="EMBL" id="CM023486">
    <property type="protein sequence ID" value="KAH6928841.1"/>
    <property type="molecule type" value="Genomic_DNA"/>
</dbReference>
<reference evidence="1" key="1">
    <citation type="submission" date="2020-05" db="EMBL/GenBank/DDBJ databases">
        <title>Large-scale comparative analyses of tick genomes elucidate their genetic diversity and vector capacities.</title>
        <authorList>
            <person name="Jia N."/>
            <person name="Wang J."/>
            <person name="Shi W."/>
            <person name="Du L."/>
            <person name="Sun Y."/>
            <person name="Zhan W."/>
            <person name="Jiang J."/>
            <person name="Wang Q."/>
            <person name="Zhang B."/>
            <person name="Ji P."/>
            <person name="Sakyi L.B."/>
            <person name="Cui X."/>
            <person name="Yuan T."/>
            <person name="Jiang B."/>
            <person name="Yang W."/>
            <person name="Lam T.T.-Y."/>
            <person name="Chang Q."/>
            <person name="Ding S."/>
            <person name="Wang X."/>
            <person name="Zhu J."/>
            <person name="Ruan X."/>
            <person name="Zhao L."/>
            <person name="Wei J."/>
            <person name="Que T."/>
            <person name="Du C."/>
            <person name="Cheng J."/>
            <person name="Dai P."/>
            <person name="Han X."/>
            <person name="Huang E."/>
            <person name="Gao Y."/>
            <person name="Liu J."/>
            <person name="Shao H."/>
            <person name="Ye R."/>
            <person name="Li L."/>
            <person name="Wei W."/>
            <person name="Wang X."/>
            <person name="Wang C."/>
            <person name="Yang T."/>
            <person name="Huo Q."/>
            <person name="Li W."/>
            <person name="Guo W."/>
            <person name="Chen H."/>
            <person name="Zhou L."/>
            <person name="Ni X."/>
            <person name="Tian J."/>
            <person name="Zhou Y."/>
            <person name="Sheng Y."/>
            <person name="Liu T."/>
            <person name="Pan Y."/>
            <person name="Xia L."/>
            <person name="Li J."/>
            <person name="Zhao F."/>
            <person name="Cao W."/>
        </authorList>
    </citation>
    <scope>NUCLEOTIDE SEQUENCE</scope>
    <source>
        <strain evidence="1">Hyas-2018</strain>
    </source>
</reference>